<accession>A0ABU0ETR2</accession>
<dbReference type="Pfam" id="PF00578">
    <property type="entry name" value="AhpC-TSA"/>
    <property type="match status" value="1"/>
</dbReference>
<reference evidence="7 8" key="1">
    <citation type="submission" date="2023-07" db="EMBL/GenBank/DDBJ databases">
        <title>Sequencing the genomes of 1000 actinobacteria strains.</title>
        <authorList>
            <person name="Klenk H.-P."/>
        </authorList>
    </citation>
    <scope>NUCLEOTIDE SEQUENCE [LARGE SCALE GENOMIC DNA]</scope>
    <source>
        <strain evidence="7 8">DSM 45805</strain>
    </source>
</reference>
<dbReference type="PANTHER" id="PTHR42852:SF6">
    <property type="entry name" value="THIOL:DISULFIDE INTERCHANGE PROTEIN DSBE"/>
    <property type="match status" value="1"/>
</dbReference>
<comment type="caution">
    <text evidence="7">The sequence shown here is derived from an EMBL/GenBank/DDBJ whole genome shotgun (WGS) entry which is preliminary data.</text>
</comment>
<dbReference type="RefSeq" id="WP_306991572.1">
    <property type="nucleotide sequence ID" value="NZ_JAUSUT010000001.1"/>
</dbReference>
<keyword evidence="8" id="KW-1185">Reference proteome</keyword>
<dbReference type="InterPro" id="IPR036249">
    <property type="entry name" value="Thioredoxin-like_sf"/>
</dbReference>
<evidence type="ECO:0000256" key="5">
    <source>
        <dbReference type="ARBA" id="ARBA00023284"/>
    </source>
</evidence>
<comment type="subcellular location">
    <subcellularLocation>
        <location evidence="1">Cell envelope</location>
    </subcellularLocation>
</comment>
<dbReference type="PROSITE" id="PS00194">
    <property type="entry name" value="THIOREDOXIN_1"/>
    <property type="match status" value="1"/>
</dbReference>
<dbReference type="InterPro" id="IPR017937">
    <property type="entry name" value="Thioredoxin_CS"/>
</dbReference>
<sequence>MTTATRWALVVGVLVLAAIVAVLPRVRSANETPVTSPDLGAARATAALAPCPAGTGRVAQLADVTVQCLGDGSTVDLGSALAGRATLVNVWATWCEPCRTELPVLQRYASEPGAARVLTVQVQSKPDDGLRLLTDLGVRLPTVFDGDGTTGPVRAALRVPPALPASYLVTADGQVRFIDSPRTFTDPAQVRDVVARLS</sequence>
<dbReference type="PROSITE" id="PS51352">
    <property type="entry name" value="THIOREDOXIN_2"/>
    <property type="match status" value="1"/>
</dbReference>
<keyword evidence="7" id="KW-0413">Isomerase</keyword>
<dbReference type="Gene3D" id="3.40.30.10">
    <property type="entry name" value="Glutaredoxin"/>
    <property type="match status" value="1"/>
</dbReference>
<dbReference type="InterPro" id="IPR000866">
    <property type="entry name" value="AhpC/TSA"/>
</dbReference>
<keyword evidence="3" id="KW-0812">Transmembrane</keyword>
<evidence type="ECO:0000256" key="3">
    <source>
        <dbReference type="ARBA" id="ARBA00022968"/>
    </source>
</evidence>
<evidence type="ECO:0000313" key="8">
    <source>
        <dbReference type="Proteomes" id="UP001229651"/>
    </source>
</evidence>
<keyword evidence="5" id="KW-0676">Redox-active center</keyword>
<dbReference type="SUPFAM" id="SSF52833">
    <property type="entry name" value="Thioredoxin-like"/>
    <property type="match status" value="1"/>
</dbReference>
<dbReference type="CDD" id="cd02966">
    <property type="entry name" value="TlpA_like_family"/>
    <property type="match status" value="1"/>
</dbReference>
<protein>
    <submittedName>
        <fullName evidence="7">Thiol-disulfide isomerase/thioredoxin</fullName>
    </submittedName>
</protein>
<evidence type="ECO:0000256" key="4">
    <source>
        <dbReference type="ARBA" id="ARBA00023157"/>
    </source>
</evidence>
<name>A0ABU0ETR2_9PSEU</name>
<keyword evidence="4" id="KW-1015">Disulfide bond</keyword>
<dbReference type="InterPro" id="IPR013766">
    <property type="entry name" value="Thioredoxin_domain"/>
</dbReference>
<keyword evidence="2" id="KW-0201">Cytochrome c-type biogenesis</keyword>
<feature type="domain" description="Thioredoxin" evidence="6">
    <location>
        <begin position="55"/>
        <end position="198"/>
    </location>
</feature>
<organism evidence="7 8">
    <name type="scientific">Amycolatopsis thermophila</name>
    <dbReference type="NCBI Taxonomy" id="206084"/>
    <lineage>
        <taxon>Bacteria</taxon>
        <taxon>Bacillati</taxon>
        <taxon>Actinomycetota</taxon>
        <taxon>Actinomycetes</taxon>
        <taxon>Pseudonocardiales</taxon>
        <taxon>Pseudonocardiaceae</taxon>
        <taxon>Amycolatopsis</taxon>
    </lineage>
</organism>
<dbReference type="GO" id="GO:0016853">
    <property type="term" value="F:isomerase activity"/>
    <property type="evidence" value="ECO:0007669"/>
    <property type="project" value="UniProtKB-KW"/>
</dbReference>
<dbReference type="EMBL" id="JAUSUT010000001">
    <property type="protein sequence ID" value="MDQ0378686.1"/>
    <property type="molecule type" value="Genomic_DNA"/>
</dbReference>
<dbReference type="InterPro" id="IPR050553">
    <property type="entry name" value="Thioredoxin_ResA/DsbE_sf"/>
</dbReference>
<proteinExistence type="predicted"/>
<evidence type="ECO:0000313" key="7">
    <source>
        <dbReference type="EMBL" id="MDQ0378686.1"/>
    </source>
</evidence>
<evidence type="ECO:0000256" key="2">
    <source>
        <dbReference type="ARBA" id="ARBA00022748"/>
    </source>
</evidence>
<evidence type="ECO:0000259" key="6">
    <source>
        <dbReference type="PROSITE" id="PS51352"/>
    </source>
</evidence>
<dbReference type="Proteomes" id="UP001229651">
    <property type="component" value="Unassembled WGS sequence"/>
</dbReference>
<gene>
    <name evidence="7" type="ORF">FB470_002680</name>
</gene>
<evidence type="ECO:0000256" key="1">
    <source>
        <dbReference type="ARBA" id="ARBA00004196"/>
    </source>
</evidence>
<dbReference type="PANTHER" id="PTHR42852">
    <property type="entry name" value="THIOL:DISULFIDE INTERCHANGE PROTEIN DSBE"/>
    <property type="match status" value="1"/>
</dbReference>
<keyword evidence="3" id="KW-0735">Signal-anchor</keyword>